<reference evidence="2 3" key="1">
    <citation type="submission" date="2017-02" db="EMBL/GenBank/DDBJ databases">
        <authorList>
            <person name="Peterson S.W."/>
        </authorList>
    </citation>
    <scope>NUCLEOTIDE SEQUENCE [LARGE SCALE GENOMIC DNA]</scope>
    <source>
        <strain evidence="2 3">ATCC 700028</strain>
    </source>
</reference>
<dbReference type="PANTHER" id="PTHR48098">
    <property type="entry name" value="ENTEROCHELIN ESTERASE-RELATED"/>
    <property type="match status" value="1"/>
</dbReference>
<keyword evidence="2" id="KW-0378">Hydrolase</keyword>
<keyword evidence="1" id="KW-1133">Transmembrane helix</keyword>
<sequence>MNLKLFIGIVLILSLLFYVITYPYESKLLRKLKRVRSFKEVTYIENPEIKYENYSLEEIEERLSINEYVFPTDLIDENIRYLTIKPKNVTRDNIPCVILLHGLRDFPEDWINKGKLLENYLTLLDKKRIEEMVFILPYSGYNGTSWYSNFYGDKKHRYEDWLSDEFFKIIRENFPKSKIGIGGFSMGGYGAFKIGLKNIDKFHVIGSFSGAVSLIRMSVNRRVMRIFKYLYIPKFLFNEMDKAHFIKVFSSWGYKVLREDPYSILKKIPSEKIKEKKIYISVGSEDKKPYLMLQQWIDVVGRLKKYKYNFKGILYNKEMHTWDYISKDLPNFLKYFHDCTK</sequence>
<keyword evidence="1" id="KW-0812">Transmembrane</keyword>
<evidence type="ECO:0000313" key="2">
    <source>
        <dbReference type="EMBL" id="SJZ63052.1"/>
    </source>
</evidence>
<name>A0A1T4M805_9FUSO</name>
<dbReference type="RefSeq" id="WP_078693592.1">
    <property type="nucleotide sequence ID" value="NZ_FUWX01000008.1"/>
</dbReference>
<dbReference type="InterPro" id="IPR029058">
    <property type="entry name" value="AB_hydrolase_fold"/>
</dbReference>
<evidence type="ECO:0000313" key="3">
    <source>
        <dbReference type="Proteomes" id="UP000191153"/>
    </source>
</evidence>
<accession>A0A1T4M805</accession>
<dbReference type="GO" id="GO:0016747">
    <property type="term" value="F:acyltransferase activity, transferring groups other than amino-acyl groups"/>
    <property type="evidence" value="ECO:0007669"/>
    <property type="project" value="TreeGrafter"/>
</dbReference>
<dbReference type="EMBL" id="FUWX01000008">
    <property type="protein sequence ID" value="SJZ63052.1"/>
    <property type="molecule type" value="Genomic_DNA"/>
</dbReference>
<dbReference type="AlphaFoldDB" id="A0A1T4M805"/>
<keyword evidence="1" id="KW-0472">Membrane</keyword>
<protein>
    <submittedName>
        <fullName evidence="2">S-formylglutathione hydrolase FrmB</fullName>
    </submittedName>
</protein>
<keyword evidence="3" id="KW-1185">Reference proteome</keyword>
<dbReference type="PANTHER" id="PTHR48098:SF1">
    <property type="entry name" value="DIACYLGLYCEROL ACYLTRANSFERASE_MYCOLYLTRANSFERASE AG85A"/>
    <property type="match status" value="1"/>
</dbReference>
<dbReference type="InterPro" id="IPR000801">
    <property type="entry name" value="Esterase-like"/>
</dbReference>
<gene>
    <name evidence="2" type="ORF">SAMN02745174_01089</name>
</gene>
<dbReference type="InterPro" id="IPR050583">
    <property type="entry name" value="Mycobacterial_A85_antigen"/>
</dbReference>
<dbReference type="OrthoDB" id="9803578at2"/>
<dbReference type="Proteomes" id="UP000191153">
    <property type="component" value="Unassembled WGS sequence"/>
</dbReference>
<proteinExistence type="predicted"/>
<dbReference type="SUPFAM" id="SSF53474">
    <property type="entry name" value="alpha/beta-Hydrolases"/>
    <property type="match status" value="1"/>
</dbReference>
<organism evidence="2 3">
    <name type="scientific">Cetobacterium ceti</name>
    <dbReference type="NCBI Taxonomy" id="180163"/>
    <lineage>
        <taxon>Bacteria</taxon>
        <taxon>Fusobacteriati</taxon>
        <taxon>Fusobacteriota</taxon>
        <taxon>Fusobacteriia</taxon>
        <taxon>Fusobacteriales</taxon>
        <taxon>Fusobacteriaceae</taxon>
        <taxon>Cetobacterium</taxon>
    </lineage>
</organism>
<feature type="transmembrane region" description="Helical" evidence="1">
    <location>
        <begin position="6"/>
        <end position="24"/>
    </location>
</feature>
<dbReference type="Gene3D" id="3.40.50.1820">
    <property type="entry name" value="alpha/beta hydrolase"/>
    <property type="match status" value="1"/>
</dbReference>
<dbReference type="Pfam" id="PF00756">
    <property type="entry name" value="Esterase"/>
    <property type="match status" value="1"/>
</dbReference>
<evidence type="ECO:0000256" key="1">
    <source>
        <dbReference type="SAM" id="Phobius"/>
    </source>
</evidence>
<dbReference type="GO" id="GO:0016787">
    <property type="term" value="F:hydrolase activity"/>
    <property type="evidence" value="ECO:0007669"/>
    <property type="project" value="UniProtKB-KW"/>
</dbReference>
<dbReference type="STRING" id="180163.SAMN02745174_01089"/>